<evidence type="ECO:0000256" key="6">
    <source>
        <dbReference type="SAM" id="Coils"/>
    </source>
</evidence>
<evidence type="ECO:0000259" key="7">
    <source>
        <dbReference type="Pfam" id="PF26168"/>
    </source>
</evidence>
<dbReference type="InterPro" id="IPR002213">
    <property type="entry name" value="UDP_glucos_trans"/>
</dbReference>
<dbReference type="Pfam" id="PF00201">
    <property type="entry name" value="UDPGT"/>
    <property type="match status" value="1"/>
</dbReference>
<dbReference type="AlphaFoldDB" id="A0A8X8WLH6"/>
<dbReference type="InterPro" id="IPR035595">
    <property type="entry name" value="UDP_glycos_trans_CS"/>
</dbReference>
<protein>
    <recommendedName>
        <fullName evidence="5">Glycosyltransferase</fullName>
        <ecNumber evidence="5">2.4.1.-</ecNumber>
    </recommendedName>
</protein>
<dbReference type="EC" id="2.4.1.-" evidence="5"/>
<dbReference type="PANTHER" id="PTHR48044:SF82">
    <property type="entry name" value="GLYCOSYLTRANSFERASE"/>
    <property type="match status" value="1"/>
</dbReference>
<dbReference type="GO" id="GO:0008194">
    <property type="term" value="F:UDP-glycosyltransferase activity"/>
    <property type="evidence" value="ECO:0007669"/>
    <property type="project" value="InterPro"/>
</dbReference>
<dbReference type="Gene3D" id="3.40.50.2000">
    <property type="entry name" value="Glycogen Phosphorylase B"/>
    <property type="match status" value="2"/>
</dbReference>
<evidence type="ECO:0000313" key="8">
    <source>
        <dbReference type="EMBL" id="KAG6396303.1"/>
    </source>
</evidence>
<keyword evidence="2 4" id="KW-0328">Glycosyltransferase</keyword>
<gene>
    <name evidence="8" type="ORF">SASPL_142451</name>
</gene>
<dbReference type="InterPro" id="IPR058980">
    <property type="entry name" value="Glyco_transf_N"/>
</dbReference>
<dbReference type="Proteomes" id="UP000298416">
    <property type="component" value="Unassembled WGS sequence"/>
</dbReference>
<dbReference type="Pfam" id="PF26168">
    <property type="entry name" value="Glyco_transf_N"/>
    <property type="match status" value="1"/>
</dbReference>
<evidence type="ECO:0000313" key="9">
    <source>
        <dbReference type="Proteomes" id="UP000298416"/>
    </source>
</evidence>
<proteinExistence type="inferred from homology"/>
<organism evidence="8">
    <name type="scientific">Salvia splendens</name>
    <name type="common">Scarlet sage</name>
    <dbReference type="NCBI Taxonomy" id="180675"/>
    <lineage>
        <taxon>Eukaryota</taxon>
        <taxon>Viridiplantae</taxon>
        <taxon>Streptophyta</taxon>
        <taxon>Embryophyta</taxon>
        <taxon>Tracheophyta</taxon>
        <taxon>Spermatophyta</taxon>
        <taxon>Magnoliopsida</taxon>
        <taxon>eudicotyledons</taxon>
        <taxon>Gunneridae</taxon>
        <taxon>Pentapetalae</taxon>
        <taxon>asterids</taxon>
        <taxon>lamiids</taxon>
        <taxon>Lamiales</taxon>
        <taxon>Lamiaceae</taxon>
        <taxon>Nepetoideae</taxon>
        <taxon>Mentheae</taxon>
        <taxon>Salviinae</taxon>
        <taxon>Salvia</taxon>
        <taxon>Salvia subgen. Calosphace</taxon>
        <taxon>core Calosphace</taxon>
    </lineage>
</organism>
<evidence type="ECO:0000256" key="3">
    <source>
        <dbReference type="ARBA" id="ARBA00022679"/>
    </source>
</evidence>
<comment type="caution">
    <text evidence="8">The sequence shown here is derived from an EMBL/GenBank/DDBJ whole genome shotgun (WGS) entry which is preliminary data.</text>
</comment>
<keyword evidence="9" id="KW-1185">Reference proteome</keyword>
<dbReference type="FunFam" id="3.40.50.2000:FF:000060">
    <property type="entry name" value="Glycosyltransferase"/>
    <property type="match status" value="1"/>
</dbReference>
<accession>A0A8X8WLH6</accession>
<comment type="similarity">
    <text evidence="1 4">Belongs to the UDP-glycosyltransferase family.</text>
</comment>
<feature type="coiled-coil region" evidence="6">
    <location>
        <begin position="404"/>
        <end position="439"/>
    </location>
</feature>
<evidence type="ECO:0000256" key="1">
    <source>
        <dbReference type="ARBA" id="ARBA00009995"/>
    </source>
</evidence>
<dbReference type="PROSITE" id="PS00375">
    <property type="entry name" value="UDPGT"/>
    <property type="match status" value="1"/>
</dbReference>
<feature type="domain" description="Glycosyltransferase N-terminal" evidence="7">
    <location>
        <begin position="9"/>
        <end position="233"/>
    </location>
</feature>
<dbReference type="EMBL" id="PNBA02000016">
    <property type="protein sequence ID" value="KAG6396303.1"/>
    <property type="molecule type" value="Genomic_DNA"/>
</dbReference>
<evidence type="ECO:0000256" key="4">
    <source>
        <dbReference type="RuleBase" id="RU003718"/>
    </source>
</evidence>
<sequence length="447" mass="49788">MNSKHGELRVLMFPWLAHGHVFPFLELAKGLVKKHFHVYLCSTSINLDSVRNSLNNDNDGHIPIELVELPLPSLPDLPPHYHTTKNIPPHLMPTLMKAFQMSAPAFSGIIADVKPDLLIYDGFQPWAARAAAAQGIPPVLFCTSGSTSLAFFHHHHTHKSWDTFPSDAIRLKEHEKRAMIAIKVENVDDGDFIFGIFKLSCEIVLIKSYRAFEGKYMDYLSSLCERKLVPTGPLIAHGDDEGVDDQDLEMMRWLGEREEGSTLYISFGSENYVSKEQMVEIAKGLEVSGVNFIWVARSPVGDDAAVPEGRREKGVVVRGWAPQAAILGHRSVGGFMTHCGWSSVTESVYYGVPMVAVAFKADQPVNARLAVEAGIGVEVERGEDGGFDGEGVARAINEVFVEGREGFRRRVGELREKMKVEEEEAMNQVVEELSRISNKGRRQYTKD</sequence>
<dbReference type="GO" id="GO:0016138">
    <property type="term" value="P:glycoside biosynthetic process"/>
    <property type="evidence" value="ECO:0007669"/>
    <property type="project" value="UniProtKB-ARBA"/>
</dbReference>
<evidence type="ECO:0000256" key="2">
    <source>
        <dbReference type="ARBA" id="ARBA00022676"/>
    </source>
</evidence>
<reference evidence="8" key="2">
    <citation type="submission" date="2020-08" db="EMBL/GenBank/DDBJ databases">
        <title>Plant Genome Project.</title>
        <authorList>
            <person name="Zhang R.-G."/>
        </authorList>
    </citation>
    <scope>NUCLEOTIDE SEQUENCE</scope>
    <source>
        <strain evidence="8">Huo1</strain>
        <tissue evidence="8">Leaf</tissue>
    </source>
</reference>
<reference evidence="8" key="1">
    <citation type="submission" date="2018-01" db="EMBL/GenBank/DDBJ databases">
        <authorList>
            <person name="Mao J.F."/>
        </authorList>
    </citation>
    <scope>NUCLEOTIDE SEQUENCE</scope>
    <source>
        <strain evidence="8">Huo1</strain>
        <tissue evidence="8">Leaf</tissue>
    </source>
</reference>
<keyword evidence="3 4" id="KW-0808">Transferase</keyword>
<name>A0A8X8WLH6_SALSN</name>
<dbReference type="CDD" id="cd03784">
    <property type="entry name" value="GT1_Gtf-like"/>
    <property type="match status" value="1"/>
</dbReference>
<dbReference type="SUPFAM" id="SSF53756">
    <property type="entry name" value="UDP-Glycosyltransferase/glycogen phosphorylase"/>
    <property type="match status" value="1"/>
</dbReference>
<keyword evidence="6" id="KW-0175">Coiled coil</keyword>
<evidence type="ECO:0000256" key="5">
    <source>
        <dbReference type="RuleBase" id="RU362057"/>
    </source>
</evidence>
<dbReference type="PANTHER" id="PTHR48044">
    <property type="entry name" value="GLYCOSYLTRANSFERASE"/>
    <property type="match status" value="1"/>
</dbReference>